<accession>E4XK92</accession>
<proteinExistence type="inferred from homology"/>
<evidence type="ECO:0000313" key="7">
    <source>
        <dbReference type="EMBL" id="CBY24880.1"/>
    </source>
</evidence>
<name>E4XK92_OIKDI</name>
<dbReference type="InterPro" id="IPR039008">
    <property type="entry name" value="IF_rod_dom"/>
</dbReference>
<feature type="region of interest" description="Disordered" evidence="5">
    <location>
        <begin position="1"/>
        <end position="21"/>
    </location>
</feature>
<dbReference type="SMART" id="SM01391">
    <property type="entry name" value="Filament"/>
    <property type="match status" value="1"/>
</dbReference>
<feature type="region of interest" description="Disordered" evidence="5">
    <location>
        <begin position="356"/>
        <end position="467"/>
    </location>
</feature>
<dbReference type="SUPFAM" id="SSF64593">
    <property type="entry name" value="Intermediate filament protein, coiled coil region"/>
    <property type="match status" value="2"/>
</dbReference>
<evidence type="ECO:0000256" key="4">
    <source>
        <dbReference type="SAM" id="Coils"/>
    </source>
</evidence>
<gene>
    <name evidence="7" type="ORF">GSOID_T00013054001</name>
</gene>
<dbReference type="PROSITE" id="PS51842">
    <property type="entry name" value="IF_ROD_2"/>
    <property type="match status" value="1"/>
</dbReference>
<dbReference type="GO" id="GO:0005737">
    <property type="term" value="C:cytoplasm"/>
    <property type="evidence" value="ECO:0007669"/>
    <property type="project" value="TreeGrafter"/>
</dbReference>
<protein>
    <recommendedName>
        <fullName evidence="6">IF rod domain-containing protein</fullName>
    </recommendedName>
</protein>
<dbReference type="OrthoDB" id="2441647at2759"/>
<dbReference type="GO" id="GO:0005882">
    <property type="term" value="C:intermediate filament"/>
    <property type="evidence" value="ECO:0007669"/>
    <property type="project" value="UniProtKB-KW"/>
</dbReference>
<dbReference type="AlphaFoldDB" id="E4XK92"/>
<dbReference type="GO" id="GO:0005200">
    <property type="term" value="F:structural constituent of cytoskeleton"/>
    <property type="evidence" value="ECO:0007669"/>
    <property type="project" value="TreeGrafter"/>
</dbReference>
<dbReference type="Gene3D" id="1.20.5.170">
    <property type="match status" value="1"/>
</dbReference>
<dbReference type="InParanoid" id="E4XK92"/>
<evidence type="ECO:0000256" key="5">
    <source>
        <dbReference type="SAM" id="MobiDB-lite"/>
    </source>
</evidence>
<dbReference type="EMBL" id="FN653064">
    <property type="protein sequence ID" value="CBY24880.1"/>
    <property type="molecule type" value="Genomic_DNA"/>
</dbReference>
<dbReference type="Pfam" id="PF00038">
    <property type="entry name" value="Filament"/>
    <property type="match status" value="1"/>
</dbReference>
<evidence type="ECO:0000259" key="6">
    <source>
        <dbReference type="PROSITE" id="PS51842"/>
    </source>
</evidence>
<evidence type="ECO:0000256" key="2">
    <source>
        <dbReference type="ARBA" id="ARBA00023054"/>
    </source>
</evidence>
<dbReference type="InterPro" id="IPR018039">
    <property type="entry name" value="IF_conserved"/>
</dbReference>
<organism evidence="7">
    <name type="scientific">Oikopleura dioica</name>
    <name type="common">Tunicate</name>
    <dbReference type="NCBI Taxonomy" id="34765"/>
    <lineage>
        <taxon>Eukaryota</taxon>
        <taxon>Metazoa</taxon>
        <taxon>Chordata</taxon>
        <taxon>Tunicata</taxon>
        <taxon>Appendicularia</taxon>
        <taxon>Copelata</taxon>
        <taxon>Oikopleuridae</taxon>
        <taxon>Oikopleura</taxon>
    </lineage>
</organism>
<feature type="coiled-coil region" evidence="4">
    <location>
        <begin position="149"/>
        <end position="197"/>
    </location>
</feature>
<comment type="similarity">
    <text evidence="3">Belongs to the intermediate filament family.</text>
</comment>
<dbReference type="GO" id="GO:0045109">
    <property type="term" value="P:intermediate filament organization"/>
    <property type="evidence" value="ECO:0007669"/>
    <property type="project" value="TreeGrafter"/>
</dbReference>
<keyword evidence="1 3" id="KW-0403">Intermediate filament</keyword>
<dbReference type="PANTHER" id="PTHR45652">
    <property type="entry name" value="GLIAL FIBRILLARY ACIDIC PROTEIN"/>
    <property type="match status" value="1"/>
</dbReference>
<dbReference type="PANTHER" id="PTHR45652:SF21">
    <property type="entry name" value="ZINC FINGER CCCH DOMAIN-CONTAINING PROTEIN 13-LIKE ISOFORM X1"/>
    <property type="match status" value="1"/>
</dbReference>
<keyword evidence="2 4" id="KW-0175">Coiled coil</keyword>
<dbReference type="Proteomes" id="UP000001307">
    <property type="component" value="Unassembled WGS sequence"/>
</dbReference>
<feature type="domain" description="IF rod" evidence="6">
    <location>
        <begin position="62"/>
        <end position="359"/>
    </location>
</feature>
<feature type="compositionally biased region" description="Acidic residues" evidence="5">
    <location>
        <begin position="452"/>
        <end position="467"/>
    </location>
</feature>
<keyword evidence="8" id="KW-1185">Reference proteome</keyword>
<dbReference type="Gene3D" id="1.20.5.1160">
    <property type="entry name" value="Vasodilator-stimulated phosphoprotein"/>
    <property type="match status" value="1"/>
</dbReference>
<feature type="coiled-coil region" evidence="4">
    <location>
        <begin position="296"/>
        <end position="323"/>
    </location>
</feature>
<dbReference type="PROSITE" id="PS00226">
    <property type="entry name" value="IF_ROD_1"/>
    <property type="match status" value="1"/>
</dbReference>
<feature type="compositionally biased region" description="Polar residues" evidence="5">
    <location>
        <begin position="1"/>
        <end position="10"/>
    </location>
</feature>
<evidence type="ECO:0000256" key="1">
    <source>
        <dbReference type="ARBA" id="ARBA00022754"/>
    </source>
</evidence>
<evidence type="ECO:0000256" key="3">
    <source>
        <dbReference type="RuleBase" id="RU000685"/>
    </source>
</evidence>
<dbReference type="InterPro" id="IPR050405">
    <property type="entry name" value="Intermediate_filament"/>
</dbReference>
<feature type="coiled-coil region" evidence="4">
    <location>
        <begin position="73"/>
        <end position="107"/>
    </location>
</feature>
<reference evidence="7" key="1">
    <citation type="journal article" date="2010" name="Science">
        <title>Plasticity of animal genome architecture unmasked by rapid evolution of a pelagic tunicate.</title>
        <authorList>
            <person name="Denoeud F."/>
            <person name="Henriet S."/>
            <person name="Mungpakdee S."/>
            <person name="Aury J.M."/>
            <person name="Da Silva C."/>
            <person name="Brinkmann H."/>
            <person name="Mikhaleva J."/>
            <person name="Olsen L.C."/>
            <person name="Jubin C."/>
            <person name="Canestro C."/>
            <person name="Bouquet J.M."/>
            <person name="Danks G."/>
            <person name="Poulain J."/>
            <person name="Campsteijn C."/>
            <person name="Adamski M."/>
            <person name="Cross I."/>
            <person name="Yadetie F."/>
            <person name="Muffato M."/>
            <person name="Louis A."/>
            <person name="Butcher S."/>
            <person name="Tsagkogeorga G."/>
            <person name="Konrad A."/>
            <person name="Singh S."/>
            <person name="Jensen M.F."/>
            <person name="Cong E.H."/>
            <person name="Eikeseth-Otteraa H."/>
            <person name="Noel B."/>
            <person name="Anthouard V."/>
            <person name="Porcel B.M."/>
            <person name="Kachouri-Lafond R."/>
            <person name="Nishino A."/>
            <person name="Ugolini M."/>
            <person name="Chourrout P."/>
            <person name="Nishida H."/>
            <person name="Aasland R."/>
            <person name="Huzurbazar S."/>
            <person name="Westhof E."/>
            <person name="Delsuc F."/>
            <person name="Lehrach H."/>
            <person name="Reinhardt R."/>
            <person name="Weissenbach J."/>
            <person name="Roy S.W."/>
            <person name="Artiguenave F."/>
            <person name="Postlethwait J.H."/>
            <person name="Manak J.R."/>
            <person name="Thompson E.M."/>
            <person name="Jaillon O."/>
            <person name="Du Pasquier L."/>
            <person name="Boudinot P."/>
            <person name="Liberles D.A."/>
            <person name="Volff J.N."/>
            <person name="Philippe H."/>
            <person name="Lenhard B."/>
            <person name="Roest Crollius H."/>
            <person name="Wincker P."/>
            <person name="Chourrout D."/>
        </authorList>
    </citation>
    <scope>NUCLEOTIDE SEQUENCE [LARGE SCALE GENOMIC DNA]</scope>
</reference>
<evidence type="ECO:0000313" key="8">
    <source>
        <dbReference type="Proteomes" id="UP000001307"/>
    </source>
</evidence>
<sequence length="467" mass="53067">MPVVTNSRASSYRKAFGPTRGQFGSTQSINKIPNEGAEKADFYSSDDIQAMYAAAQNKFGSPNERLGSLNSRFASYIEKVRFLEEQNRILELKIKAAQKRKAEIEHHHDTAREIDALRVGIDLETMEKVKMQVERDNLKGDAVELSHKLEDEHSLRNDLSDELQKMRKDVDDATMVRVDLERKIETVQEELDYTRRVRAEEIEDLKNQISEQGISVEVDGVSPDMNLILADIRKEYDVIAAKNRDTKLKNGINENARTWKKNRDRTKKNLKKSMLRWQNTENRSNDYLERNLQDMEKRSEVEVQSYQARVSKLQSELDHSVNDMKRHYTEYKNLMSVKLSLEKEIDTYRSLLEGEEGRISTNGSSDSDRGDSSDDEVPQKASITKHVVKPKTAPIIPPRIPDRPKPTVTKVVSIQAPAIPKRVEPAIIAKKTVPQRHVSSSEDSSDSSSSDDSSDSSDDSSDDSASV</sequence>